<protein>
    <submittedName>
        <fullName evidence="1">Uncharacterized protein</fullName>
    </submittedName>
</protein>
<dbReference type="KEGG" id="cfus:CYFUS_006597"/>
<evidence type="ECO:0000313" key="1">
    <source>
        <dbReference type="EMBL" id="ATB41135.1"/>
    </source>
</evidence>
<dbReference type="AlphaFoldDB" id="A0A250JB56"/>
<name>A0A250JB56_9BACT</name>
<dbReference type="EMBL" id="CP022098">
    <property type="protein sequence ID" value="ATB41135.1"/>
    <property type="molecule type" value="Genomic_DNA"/>
</dbReference>
<accession>A0A250JB56</accession>
<organism evidence="1 2">
    <name type="scientific">Cystobacter fuscus</name>
    <dbReference type="NCBI Taxonomy" id="43"/>
    <lineage>
        <taxon>Bacteria</taxon>
        <taxon>Pseudomonadati</taxon>
        <taxon>Myxococcota</taxon>
        <taxon>Myxococcia</taxon>
        <taxon>Myxococcales</taxon>
        <taxon>Cystobacterineae</taxon>
        <taxon>Archangiaceae</taxon>
        <taxon>Cystobacter</taxon>
    </lineage>
</organism>
<sequence>MPRILNDTRQRVVRRTSDIQNLQTVLSPNRVITITQVFDTKLLMVPTVTWILDDVSHWLVVPTQHIQTQPTVHGPDRVVTITQVLNEEPLMIPAVAWILDEFRKWIAGPTQHIQALPAMLSYKSNDPTNRTQIGDRLVAVRELCFVTQEL</sequence>
<dbReference type="Proteomes" id="UP000217257">
    <property type="component" value="Chromosome"/>
</dbReference>
<reference evidence="1 2" key="1">
    <citation type="submission" date="2017-06" db="EMBL/GenBank/DDBJ databases">
        <title>Sequencing and comparative analysis of myxobacterial genomes.</title>
        <authorList>
            <person name="Rupp O."/>
            <person name="Goesmann A."/>
            <person name="Sogaard-Andersen L."/>
        </authorList>
    </citation>
    <scope>NUCLEOTIDE SEQUENCE [LARGE SCALE GENOMIC DNA]</scope>
    <source>
        <strain evidence="1 2">DSM 52655</strain>
    </source>
</reference>
<proteinExistence type="predicted"/>
<gene>
    <name evidence="1" type="ORF">CYFUS_006597</name>
</gene>
<evidence type="ECO:0000313" key="2">
    <source>
        <dbReference type="Proteomes" id="UP000217257"/>
    </source>
</evidence>